<name>K6UK57_PLACD</name>
<dbReference type="OMA" id="FVHEYKP"/>
<keyword evidence="4 5" id="KW-0539">Nucleus</keyword>
<keyword evidence="9" id="KW-1185">Reference proteome</keyword>
<evidence type="ECO:0000256" key="4">
    <source>
        <dbReference type="ARBA" id="ARBA00023242"/>
    </source>
</evidence>
<comment type="similarity">
    <text evidence="2 5">Belongs to the RRS1 family.</text>
</comment>
<reference evidence="8 9" key="1">
    <citation type="journal article" date="2012" name="Nat. Genet.">
        <title>Plasmodium cynomolgi genome sequences provide insight into Plasmodium vivax and the monkey malaria clade.</title>
        <authorList>
            <person name="Tachibana S."/>
            <person name="Sullivan S.A."/>
            <person name="Kawai S."/>
            <person name="Nakamura S."/>
            <person name="Kim H.R."/>
            <person name="Goto N."/>
            <person name="Arisue N."/>
            <person name="Palacpac N.M.Q."/>
            <person name="Honma H."/>
            <person name="Yagi M."/>
            <person name="Tougan T."/>
            <person name="Katakai Y."/>
            <person name="Kaneko O."/>
            <person name="Mita T."/>
            <person name="Kita K."/>
            <person name="Yasutomi Y."/>
            <person name="Sutton P.L."/>
            <person name="Shakhbatyan R."/>
            <person name="Horii T."/>
            <person name="Yasunaga T."/>
            <person name="Barnwell J.W."/>
            <person name="Escalante A.A."/>
            <person name="Carlton J.M."/>
            <person name="Tanabe K."/>
        </authorList>
    </citation>
    <scope>NUCLEOTIDE SEQUENCE [LARGE SCALE GENOMIC DNA]</scope>
    <source>
        <strain evidence="8 9">B</strain>
    </source>
</reference>
<evidence type="ECO:0000256" key="3">
    <source>
        <dbReference type="ARBA" id="ARBA00022517"/>
    </source>
</evidence>
<dbReference type="Proteomes" id="UP000006319">
    <property type="component" value="Chromosome 9"/>
</dbReference>
<dbReference type="EMBL" id="DF157101">
    <property type="protein sequence ID" value="GAB66523.1"/>
    <property type="molecule type" value="Genomic_DNA"/>
</dbReference>
<proteinExistence type="inferred from homology"/>
<feature type="coiled-coil region" evidence="6">
    <location>
        <begin position="177"/>
        <end position="231"/>
    </location>
</feature>
<dbReference type="InterPro" id="IPR007023">
    <property type="entry name" value="Ribosom_reg"/>
</dbReference>
<keyword evidence="7" id="KW-1133">Transmembrane helix</keyword>
<keyword evidence="6" id="KW-0175">Coiled coil</keyword>
<dbReference type="GO" id="GO:0042254">
    <property type="term" value="P:ribosome biogenesis"/>
    <property type="evidence" value="ECO:0007669"/>
    <property type="project" value="UniProtKB-KW"/>
</dbReference>
<protein>
    <recommendedName>
        <fullName evidence="5">Ribosome biogenesis regulatory protein</fullName>
    </recommendedName>
</protein>
<evidence type="ECO:0000256" key="6">
    <source>
        <dbReference type="SAM" id="Coils"/>
    </source>
</evidence>
<dbReference type="GO" id="GO:0005634">
    <property type="term" value="C:nucleus"/>
    <property type="evidence" value="ECO:0007669"/>
    <property type="project" value="UniProtKB-SubCell"/>
</dbReference>
<dbReference type="RefSeq" id="XP_004222470.1">
    <property type="nucleotide sequence ID" value="XM_004222422.1"/>
</dbReference>
<dbReference type="GeneID" id="14692877"/>
<comment type="function">
    <text evidence="5">Involved in ribosomal large subunit assembly.</text>
</comment>
<keyword evidence="7" id="KW-0812">Transmembrane</keyword>
<dbReference type="KEGG" id="pcy:PCYB_093080"/>
<dbReference type="OrthoDB" id="28455at2759"/>
<feature type="transmembrane region" description="Helical" evidence="7">
    <location>
        <begin position="12"/>
        <end position="35"/>
    </location>
</feature>
<evidence type="ECO:0000256" key="7">
    <source>
        <dbReference type="SAM" id="Phobius"/>
    </source>
</evidence>
<comment type="subcellular location">
    <subcellularLocation>
        <location evidence="1 5">Nucleus</location>
    </subcellularLocation>
</comment>
<dbReference type="AlphaFoldDB" id="K6UK57"/>
<evidence type="ECO:0000313" key="9">
    <source>
        <dbReference type="Proteomes" id="UP000006319"/>
    </source>
</evidence>
<evidence type="ECO:0000256" key="2">
    <source>
        <dbReference type="ARBA" id="ARBA00010077"/>
    </source>
</evidence>
<gene>
    <name evidence="8" type="ORF">PCYB_093080</name>
</gene>
<evidence type="ECO:0000256" key="1">
    <source>
        <dbReference type="ARBA" id="ARBA00004123"/>
    </source>
</evidence>
<organism evidence="8 9">
    <name type="scientific">Plasmodium cynomolgi (strain B)</name>
    <dbReference type="NCBI Taxonomy" id="1120755"/>
    <lineage>
        <taxon>Eukaryota</taxon>
        <taxon>Sar</taxon>
        <taxon>Alveolata</taxon>
        <taxon>Apicomplexa</taxon>
        <taxon>Aconoidasida</taxon>
        <taxon>Haemosporida</taxon>
        <taxon>Plasmodiidae</taxon>
        <taxon>Plasmodium</taxon>
        <taxon>Plasmodium (Plasmodium)</taxon>
    </lineage>
</organism>
<sequence>MLHAHHSRGNLPLLGSHPFFFIFYILIFLSIFFSLNCKMSIEFCSQHLLAYDNSIIASENDIKSKAEENLQRIVHCMEALKSGKDDYGDPAFQMTKMNHFNIPRYSKIPKEKKNTKWETFAKKKLMKKNKSGLIYDKNSKGWVRRFQKKQIKINEDNANFVHEYKPSDNIYEDPFERMEEEKEIKKIKQKVREMKNKFHQEGISTEDIKYIARQKKKRDNLIDNLKTAQISSSTFGRQDKQLKKEKKMKVKNNAIMKQKCEKRLVKDEIKQNNKLAAIVLKSL</sequence>
<keyword evidence="7" id="KW-0472">Membrane</keyword>
<keyword evidence="3 5" id="KW-0690">Ribosome biogenesis</keyword>
<dbReference type="VEuPathDB" id="PlasmoDB:PCYB_093080"/>
<accession>K6UK57</accession>
<dbReference type="eggNOG" id="KOG1765">
    <property type="taxonomic scope" value="Eukaryota"/>
</dbReference>
<dbReference type="PhylomeDB" id="K6UK57"/>
<evidence type="ECO:0000313" key="8">
    <source>
        <dbReference type="EMBL" id="GAB66523.1"/>
    </source>
</evidence>
<evidence type="ECO:0000256" key="5">
    <source>
        <dbReference type="RuleBase" id="RU364132"/>
    </source>
</evidence>
<dbReference type="Pfam" id="PF04939">
    <property type="entry name" value="RRS1"/>
    <property type="match status" value="1"/>
</dbReference>